<name>A0A0P1F5R2_THAGE</name>
<evidence type="ECO:0000313" key="1">
    <source>
        <dbReference type="EMBL" id="CUH63196.1"/>
    </source>
</evidence>
<dbReference type="AlphaFoldDB" id="A0A0P1F5R2"/>
<organism evidence="1 2">
    <name type="scientific">Thalassovita gelatinovora</name>
    <name type="common">Thalassobius gelatinovorus</name>
    <dbReference type="NCBI Taxonomy" id="53501"/>
    <lineage>
        <taxon>Bacteria</taxon>
        <taxon>Pseudomonadati</taxon>
        <taxon>Pseudomonadota</taxon>
        <taxon>Alphaproteobacteria</taxon>
        <taxon>Rhodobacterales</taxon>
        <taxon>Roseobacteraceae</taxon>
        <taxon>Thalassovita</taxon>
    </lineage>
</organism>
<keyword evidence="2" id="KW-1185">Reference proteome</keyword>
<dbReference type="InterPro" id="IPR027417">
    <property type="entry name" value="P-loop_NTPase"/>
</dbReference>
<dbReference type="Gene3D" id="3.40.50.300">
    <property type="entry name" value="P-loop containing nucleotide triphosphate hydrolases"/>
    <property type="match status" value="1"/>
</dbReference>
<dbReference type="STRING" id="53501.SAMN04488043_10732"/>
<dbReference type="EMBL" id="CYSA01000007">
    <property type="protein sequence ID" value="CUH63196.1"/>
    <property type="molecule type" value="Genomic_DNA"/>
</dbReference>
<sequence length="168" mass="17978">MRIGYVMTEGRGATNRLLATLADQLTAQGLRLAGTVQFDQECDDGNKCDMDLRLLPDGPVIRISQNLGAAAQGCRLDPHALEQAVAMTDQQIEKGADLLIINKFGKHEAEGRGFRNTIALALDADIPVLIGTNPTNFNAFQDYTSGVADNAGSNLQSLLNWLALPPSA</sequence>
<protein>
    <submittedName>
        <fullName evidence="1">ABC-type molybdate transport system, ATPase component</fullName>
    </submittedName>
</protein>
<dbReference type="Pfam" id="PF10649">
    <property type="entry name" value="DUF2478"/>
    <property type="match status" value="1"/>
</dbReference>
<reference evidence="1 2" key="1">
    <citation type="submission" date="2015-09" db="EMBL/GenBank/DDBJ databases">
        <authorList>
            <consortium name="Swine Surveillance"/>
        </authorList>
    </citation>
    <scope>NUCLEOTIDE SEQUENCE [LARGE SCALE GENOMIC DNA]</scope>
    <source>
        <strain evidence="1 2">CECT 4357</strain>
    </source>
</reference>
<evidence type="ECO:0000313" key="2">
    <source>
        <dbReference type="Proteomes" id="UP000051587"/>
    </source>
</evidence>
<dbReference type="RefSeq" id="WP_058261331.1">
    <property type="nucleotide sequence ID" value="NZ_CP051181.1"/>
</dbReference>
<proteinExistence type="predicted"/>
<dbReference type="Proteomes" id="UP000051587">
    <property type="component" value="Unassembled WGS sequence"/>
</dbReference>
<gene>
    <name evidence="1" type="ORF">TG4357_00530</name>
</gene>
<dbReference type="InterPro" id="IPR018912">
    <property type="entry name" value="DUF2478"/>
</dbReference>
<dbReference type="OrthoDB" id="5918880at2"/>
<accession>A0A0P1F5R2</accession>